<dbReference type="PANTHER" id="PTHR47947">
    <property type="entry name" value="CYTOCHROME P450 82C3-RELATED"/>
    <property type="match status" value="1"/>
</dbReference>
<dbReference type="GO" id="GO:0020037">
    <property type="term" value="F:heme binding"/>
    <property type="evidence" value="ECO:0007669"/>
    <property type="project" value="InterPro"/>
</dbReference>
<proteinExistence type="inferred from homology"/>
<dbReference type="FunFam" id="1.10.630.10:FF:000026">
    <property type="entry name" value="Cytochrome P450 82C4"/>
    <property type="match status" value="1"/>
</dbReference>
<gene>
    <name evidence="15" type="ORF">Ddye_006969</name>
</gene>
<evidence type="ECO:0000256" key="1">
    <source>
        <dbReference type="ARBA" id="ARBA00001971"/>
    </source>
</evidence>
<keyword evidence="9 12" id="KW-0408">Iron</keyword>
<evidence type="ECO:0000256" key="2">
    <source>
        <dbReference type="ARBA" id="ARBA00004370"/>
    </source>
</evidence>
<evidence type="ECO:0000256" key="4">
    <source>
        <dbReference type="ARBA" id="ARBA00022617"/>
    </source>
</evidence>
<keyword evidence="8 13" id="KW-0560">Oxidoreductase</keyword>
<comment type="subcellular location">
    <subcellularLocation>
        <location evidence="2">Membrane</location>
    </subcellularLocation>
</comment>
<dbReference type="PROSITE" id="PS00086">
    <property type="entry name" value="CYTOCHROME_P450"/>
    <property type="match status" value="1"/>
</dbReference>
<dbReference type="GO" id="GO:0016020">
    <property type="term" value="C:membrane"/>
    <property type="evidence" value="ECO:0007669"/>
    <property type="project" value="UniProtKB-SubCell"/>
</dbReference>
<evidence type="ECO:0000313" key="16">
    <source>
        <dbReference type="Proteomes" id="UP001280121"/>
    </source>
</evidence>
<evidence type="ECO:0000256" key="10">
    <source>
        <dbReference type="ARBA" id="ARBA00023033"/>
    </source>
</evidence>
<dbReference type="Gene3D" id="1.10.630.10">
    <property type="entry name" value="Cytochrome P450"/>
    <property type="match status" value="1"/>
</dbReference>
<dbReference type="PRINTS" id="PR00385">
    <property type="entry name" value="P450"/>
</dbReference>
<evidence type="ECO:0000256" key="13">
    <source>
        <dbReference type="RuleBase" id="RU000461"/>
    </source>
</evidence>
<dbReference type="GO" id="GO:0016709">
    <property type="term" value="F:oxidoreductase activity, acting on paired donors, with incorporation or reduction of molecular oxygen, NAD(P)H as one donor, and incorporation of one atom of oxygen"/>
    <property type="evidence" value="ECO:0007669"/>
    <property type="project" value="UniProtKB-ARBA"/>
</dbReference>
<protein>
    <recommendedName>
        <fullName evidence="17">Cytochrome P450</fullName>
    </recommendedName>
</protein>
<comment type="caution">
    <text evidence="15">The sequence shown here is derived from an EMBL/GenBank/DDBJ whole genome shotgun (WGS) entry which is preliminary data.</text>
</comment>
<dbReference type="PANTHER" id="PTHR47947:SF26">
    <property type="entry name" value="CYTOCHROME P450"/>
    <property type="match status" value="1"/>
</dbReference>
<dbReference type="Pfam" id="PF00067">
    <property type="entry name" value="p450"/>
    <property type="match status" value="1"/>
</dbReference>
<evidence type="ECO:0000256" key="6">
    <source>
        <dbReference type="ARBA" id="ARBA00022723"/>
    </source>
</evidence>
<comment type="cofactor">
    <cofactor evidence="1 12">
        <name>heme</name>
        <dbReference type="ChEBI" id="CHEBI:30413"/>
    </cofactor>
</comment>
<dbReference type="GO" id="GO:0005506">
    <property type="term" value="F:iron ion binding"/>
    <property type="evidence" value="ECO:0007669"/>
    <property type="project" value="InterPro"/>
</dbReference>
<keyword evidence="4 12" id="KW-0349">Heme</keyword>
<dbReference type="Proteomes" id="UP001280121">
    <property type="component" value="Unassembled WGS sequence"/>
</dbReference>
<organism evidence="15 16">
    <name type="scientific">Dipteronia dyeriana</name>
    <dbReference type="NCBI Taxonomy" id="168575"/>
    <lineage>
        <taxon>Eukaryota</taxon>
        <taxon>Viridiplantae</taxon>
        <taxon>Streptophyta</taxon>
        <taxon>Embryophyta</taxon>
        <taxon>Tracheophyta</taxon>
        <taxon>Spermatophyta</taxon>
        <taxon>Magnoliopsida</taxon>
        <taxon>eudicotyledons</taxon>
        <taxon>Gunneridae</taxon>
        <taxon>Pentapetalae</taxon>
        <taxon>rosids</taxon>
        <taxon>malvids</taxon>
        <taxon>Sapindales</taxon>
        <taxon>Sapindaceae</taxon>
        <taxon>Hippocastanoideae</taxon>
        <taxon>Acereae</taxon>
        <taxon>Dipteronia</taxon>
    </lineage>
</organism>
<keyword evidence="10 13" id="KW-0503">Monooxygenase</keyword>
<dbReference type="InterPro" id="IPR050651">
    <property type="entry name" value="Plant_Cytochrome_P450_Monoox"/>
</dbReference>
<comment type="similarity">
    <text evidence="3 13">Belongs to the cytochrome P450 family.</text>
</comment>
<dbReference type="AlphaFoldDB" id="A0AAD9XIY8"/>
<dbReference type="PRINTS" id="PR00463">
    <property type="entry name" value="EP450I"/>
</dbReference>
<evidence type="ECO:0000256" key="9">
    <source>
        <dbReference type="ARBA" id="ARBA00023004"/>
    </source>
</evidence>
<dbReference type="InterPro" id="IPR036396">
    <property type="entry name" value="Cyt_P450_sf"/>
</dbReference>
<keyword evidence="11 14" id="KW-0472">Membrane</keyword>
<keyword evidence="16" id="KW-1185">Reference proteome</keyword>
<evidence type="ECO:0008006" key="17">
    <source>
        <dbReference type="Google" id="ProtNLM"/>
    </source>
</evidence>
<dbReference type="InterPro" id="IPR017972">
    <property type="entry name" value="Cyt_P450_CS"/>
</dbReference>
<keyword evidence="5 14" id="KW-0812">Transmembrane</keyword>
<dbReference type="EMBL" id="JANJYI010000002">
    <property type="protein sequence ID" value="KAK2660436.1"/>
    <property type="molecule type" value="Genomic_DNA"/>
</dbReference>
<dbReference type="InterPro" id="IPR001128">
    <property type="entry name" value="Cyt_P450"/>
</dbReference>
<name>A0AAD9XIY8_9ROSI</name>
<dbReference type="CDD" id="cd20654">
    <property type="entry name" value="CYP82"/>
    <property type="match status" value="1"/>
</dbReference>
<evidence type="ECO:0000256" key="12">
    <source>
        <dbReference type="PIRSR" id="PIRSR602401-1"/>
    </source>
</evidence>
<evidence type="ECO:0000256" key="14">
    <source>
        <dbReference type="SAM" id="Phobius"/>
    </source>
</evidence>
<evidence type="ECO:0000256" key="11">
    <source>
        <dbReference type="ARBA" id="ARBA00023136"/>
    </source>
</evidence>
<evidence type="ECO:0000313" key="15">
    <source>
        <dbReference type="EMBL" id="KAK2660436.1"/>
    </source>
</evidence>
<evidence type="ECO:0000256" key="5">
    <source>
        <dbReference type="ARBA" id="ARBA00022692"/>
    </source>
</evidence>
<keyword evidence="6 12" id="KW-0479">Metal-binding</keyword>
<evidence type="ECO:0000256" key="7">
    <source>
        <dbReference type="ARBA" id="ARBA00022989"/>
    </source>
</evidence>
<feature type="binding site" description="axial binding residue" evidence="12">
    <location>
        <position position="470"/>
    </location>
    <ligand>
        <name>heme</name>
        <dbReference type="ChEBI" id="CHEBI:30413"/>
    </ligand>
    <ligandPart>
        <name>Fe</name>
        <dbReference type="ChEBI" id="CHEBI:18248"/>
    </ligandPart>
</feature>
<reference evidence="15" key="1">
    <citation type="journal article" date="2023" name="Plant J.">
        <title>Genome sequences and population genomics provide insights into the demographic history, inbreeding, and mutation load of two 'living fossil' tree species of Dipteronia.</title>
        <authorList>
            <person name="Feng Y."/>
            <person name="Comes H.P."/>
            <person name="Chen J."/>
            <person name="Zhu S."/>
            <person name="Lu R."/>
            <person name="Zhang X."/>
            <person name="Li P."/>
            <person name="Qiu J."/>
            <person name="Olsen K.M."/>
            <person name="Qiu Y."/>
        </authorList>
    </citation>
    <scope>NUCLEOTIDE SEQUENCE</scope>
    <source>
        <strain evidence="15">KIB01</strain>
    </source>
</reference>
<keyword evidence="7 14" id="KW-1133">Transmembrane helix</keyword>
<dbReference type="SUPFAM" id="SSF48264">
    <property type="entry name" value="Cytochrome P450"/>
    <property type="match status" value="1"/>
</dbReference>
<dbReference type="InterPro" id="IPR002401">
    <property type="entry name" value="Cyt_P450_E_grp-I"/>
</dbReference>
<evidence type="ECO:0000256" key="3">
    <source>
        <dbReference type="ARBA" id="ARBA00010617"/>
    </source>
</evidence>
<accession>A0AAD9XIY8</accession>
<feature type="transmembrane region" description="Helical" evidence="14">
    <location>
        <begin position="12"/>
        <end position="30"/>
    </location>
</feature>
<sequence>MDILLSSFPTTVVTYVLAFLLFLYCLSWISRNVHQTRNKKRALAVPEAGGAWPLFGHLHLLRGPRPPHITLADMADKYGPIFTIKIGIHRTLIVSSWEIAKDCFTTNDKAFSNRPKCLSSEILAYNYAMFGFSPYGPYWHQMRKIATLEVLSNHRLDMFKHVRESEVKSSIKGIYDLCLTSSAGQVLVEMKKWFGDVTLNVVTNIVVGKRFVGDSTKQESENNERSRRALTAFMELTGAFVLADAVPFLRWLDLGGYEKAMKKTWKEIDRLLEGWLKEHKHKRIWGQNKFKSEHDFMDMMLSILEDAEELPDYDADTINKATCLGMILGGTETTTVTLTWALALLLNNRDSLKKAQDELDIFVGRERQVNESDIKNLVYLEAILKETMRLYPAGPLSAPHEAIEDCTVAGYHVPAGTHLLVNLTKLHRDPNVWENPCEFKPERFLTSHKELDVRGRHFELIPFGSGRRVCPGISFALQVMQLTLANLLHEFEFETPNNELVDMGSMRTGLVNVMANPFEILLTPRLPVDHI</sequence>
<evidence type="ECO:0000256" key="8">
    <source>
        <dbReference type="ARBA" id="ARBA00023002"/>
    </source>
</evidence>